<dbReference type="PANTHER" id="PTHR35144">
    <property type="entry name" value="MEIOSIS-SPECIFIC TRANSCRIPTION FACTOR NDT80"/>
    <property type="match status" value="1"/>
</dbReference>
<dbReference type="PROSITE" id="PS51517">
    <property type="entry name" value="NDT80"/>
    <property type="match status" value="1"/>
</dbReference>
<evidence type="ECO:0000259" key="4">
    <source>
        <dbReference type="PROSITE" id="PS51517"/>
    </source>
</evidence>
<sequence>MANMDGYDAMALPYMGSPLPAISHGDFMAPMAPMEMPQPSPYDETFPSADEMSYSQQPMMRRFSSSQFEEPFPEIADMMPATPFDVDVQQQQQQQQQHQVQHQQIQQQQLQPQQQPQGTEEDSIDHGHKLLSFSVPAYNFTLLDYSLRRTTLNMTAQLHGMFFLAESSWAASPSGDAPVAAPAVGMGMGMGAGMGAGMGVGVGAGAGVGAGVGVGPAELTCYRRNLFQITGSVTLPRTLRYIMTEQGDRIPILAQELTVSATESVEGNPVKIISVPWKTPAGGSNASGGAAGSATTGSSTGSIEDKTEKEPAPVVLDTMGGQDADADFATFSIAWKRLQFRIATANNGRRRELQQHFVLRLKIVATLSTGAKISICESQSGPIIVRGRSPRNFQSRKDVPLSGSAAASRKNTQAAALARANTSTSTSSTNAAAAKRNSPVKTDEKVVISDPAAEEEEESRTSKRRRLSSGIPPITLTFNDEEASSPHSLPIPELEQLEQLDQPERKRSTSASHDQQPLNQHHHHPLNQHPDGQLPAIMGEDRADVLYEYFPLALEEWQTPVDAVYRPHVVHHTALAGDAKALAARRSKVYFES</sequence>
<dbReference type="GO" id="GO:0000228">
    <property type="term" value="C:nuclear chromosome"/>
    <property type="evidence" value="ECO:0007669"/>
    <property type="project" value="TreeGrafter"/>
</dbReference>
<reference evidence="6" key="1">
    <citation type="journal article" date="2012" name="MBio">
        <title>Comparative genome analysis of Trichophyton rubrum and related dermatophytes reveals candidate genes involved in infection.</title>
        <authorList>
            <person name="Martinez D.A."/>
            <person name="Oliver B.G."/>
            <person name="Graeser Y."/>
            <person name="Goldberg J.M."/>
            <person name="Li W."/>
            <person name="Martinez-Rossi N.M."/>
            <person name="Monod M."/>
            <person name="Shelest E."/>
            <person name="Barton R.C."/>
            <person name="Birch E."/>
            <person name="Brakhage A.A."/>
            <person name="Chen Z."/>
            <person name="Gurr S.J."/>
            <person name="Heiman D."/>
            <person name="Heitman J."/>
            <person name="Kosti I."/>
            <person name="Rossi A."/>
            <person name="Saif S."/>
            <person name="Samalova M."/>
            <person name="Saunders C.W."/>
            <person name="Shea T."/>
            <person name="Summerbell R.C."/>
            <person name="Xu J."/>
            <person name="Young S."/>
            <person name="Zeng Q."/>
            <person name="Birren B.W."/>
            <person name="Cuomo C.A."/>
            <person name="White T.C."/>
        </authorList>
    </citation>
    <scope>NUCLEOTIDE SEQUENCE [LARGE SCALE GENOMIC DNA]</scope>
    <source>
        <strain evidence="6">ATCC MYA-4606 / CBS 127.97</strain>
    </source>
</reference>
<keyword evidence="1 2" id="KW-0238">DNA-binding</keyword>
<dbReference type="InterPro" id="IPR024061">
    <property type="entry name" value="NDT80_DNA-bd_dom"/>
</dbReference>
<dbReference type="AlphaFoldDB" id="F2PN94"/>
<dbReference type="GO" id="GO:0045944">
    <property type="term" value="P:positive regulation of transcription by RNA polymerase II"/>
    <property type="evidence" value="ECO:0007669"/>
    <property type="project" value="TreeGrafter"/>
</dbReference>
<evidence type="ECO:0000313" key="6">
    <source>
        <dbReference type="Proteomes" id="UP000009169"/>
    </source>
</evidence>
<dbReference type="Pfam" id="PF05224">
    <property type="entry name" value="NDT80_PhoG"/>
    <property type="match status" value="1"/>
</dbReference>
<dbReference type="EMBL" id="DS995727">
    <property type="protein sequence ID" value="EGE03362.1"/>
    <property type="molecule type" value="Genomic_DNA"/>
</dbReference>
<dbReference type="InterPro" id="IPR008967">
    <property type="entry name" value="p53-like_TF_DNA-bd_sf"/>
</dbReference>
<feature type="compositionally biased region" description="Low complexity" evidence="3">
    <location>
        <begin position="292"/>
        <end position="302"/>
    </location>
</feature>
<feature type="region of interest" description="Disordered" evidence="3">
    <location>
        <begin position="500"/>
        <end position="536"/>
    </location>
</feature>
<name>F2PN94_TRIEC</name>
<feature type="DNA-binding region" description="NDT80" evidence="2">
    <location>
        <begin position="109"/>
        <end position="397"/>
    </location>
</feature>
<protein>
    <submittedName>
        <fullName evidence="5">Transcriptional regulator PacG/VIB-1</fullName>
    </submittedName>
</protein>
<keyword evidence="6" id="KW-1185">Reference proteome</keyword>
<feature type="domain" description="NDT80" evidence="4">
    <location>
        <begin position="109"/>
        <end position="397"/>
    </location>
</feature>
<dbReference type="PANTHER" id="PTHR35144:SF1">
    <property type="entry name" value="PROTEIN PACG"/>
    <property type="match status" value="1"/>
</dbReference>
<dbReference type="GO" id="GO:0051321">
    <property type="term" value="P:meiotic cell cycle"/>
    <property type="evidence" value="ECO:0007669"/>
    <property type="project" value="TreeGrafter"/>
</dbReference>
<dbReference type="OrthoDB" id="4117572at2759"/>
<accession>F2PN94</accession>
<feature type="compositionally biased region" description="Low complexity" evidence="3">
    <location>
        <begin position="411"/>
        <end position="437"/>
    </location>
</feature>
<dbReference type="FunFam" id="2.60.40.1390:FF:000007">
    <property type="entry name" value="p53-like transcription factor"/>
    <property type="match status" value="1"/>
</dbReference>
<dbReference type="SUPFAM" id="SSF49417">
    <property type="entry name" value="p53-like transcription factors"/>
    <property type="match status" value="1"/>
</dbReference>
<dbReference type="HOGENOM" id="CLU_019472_2_0_1"/>
<feature type="compositionally biased region" description="Low complexity" evidence="3">
    <location>
        <begin position="88"/>
        <end position="117"/>
    </location>
</feature>
<proteinExistence type="predicted"/>
<dbReference type="GO" id="GO:0003700">
    <property type="term" value="F:DNA-binding transcription factor activity"/>
    <property type="evidence" value="ECO:0007669"/>
    <property type="project" value="UniProtKB-UniRule"/>
</dbReference>
<dbReference type="GO" id="GO:0003677">
    <property type="term" value="F:DNA binding"/>
    <property type="evidence" value="ECO:0007669"/>
    <property type="project" value="UniProtKB-KW"/>
</dbReference>
<evidence type="ECO:0000256" key="3">
    <source>
        <dbReference type="SAM" id="MobiDB-lite"/>
    </source>
</evidence>
<organism evidence="5 6">
    <name type="scientific">Trichophyton equinum (strain ATCC MYA-4606 / CBS 127.97)</name>
    <name type="common">Horse ringworm fungus</name>
    <dbReference type="NCBI Taxonomy" id="559882"/>
    <lineage>
        <taxon>Eukaryota</taxon>
        <taxon>Fungi</taxon>
        <taxon>Dikarya</taxon>
        <taxon>Ascomycota</taxon>
        <taxon>Pezizomycotina</taxon>
        <taxon>Eurotiomycetes</taxon>
        <taxon>Eurotiomycetidae</taxon>
        <taxon>Onygenales</taxon>
        <taxon>Arthrodermataceae</taxon>
        <taxon>Trichophyton</taxon>
    </lineage>
</organism>
<feature type="region of interest" description="Disordered" evidence="3">
    <location>
        <begin position="86"/>
        <end position="124"/>
    </location>
</feature>
<dbReference type="InterPro" id="IPR052605">
    <property type="entry name" value="Fungal_trans_regulator"/>
</dbReference>
<gene>
    <name evidence="5" type="ORF">TEQG_02396</name>
</gene>
<feature type="region of interest" description="Disordered" evidence="3">
    <location>
        <begin position="386"/>
        <end position="488"/>
    </location>
</feature>
<dbReference type="VEuPathDB" id="FungiDB:TEQG_02396"/>
<evidence type="ECO:0000256" key="1">
    <source>
        <dbReference type="ARBA" id="ARBA00023125"/>
    </source>
</evidence>
<evidence type="ECO:0000256" key="2">
    <source>
        <dbReference type="PROSITE-ProRule" id="PRU00850"/>
    </source>
</evidence>
<dbReference type="Gene3D" id="2.60.40.1390">
    <property type="entry name" value="NDT80 DNA-binding domain"/>
    <property type="match status" value="1"/>
</dbReference>
<evidence type="ECO:0000313" key="5">
    <source>
        <dbReference type="EMBL" id="EGE03362.1"/>
    </source>
</evidence>
<dbReference type="eggNOG" id="ENOG502SAHY">
    <property type="taxonomic scope" value="Eukaryota"/>
</dbReference>
<dbReference type="InterPro" id="IPR037141">
    <property type="entry name" value="NDT80_DNA-bd_dom_sf"/>
</dbReference>
<dbReference type="Proteomes" id="UP000009169">
    <property type="component" value="Unassembled WGS sequence"/>
</dbReference>
<feature type="region of interest" description="Disordered" evidence="3">
    <location>
        <begin position="283"/>
        <end position="308"/>
    </location>
</feature>